<feature type="compositionally biased region" description="Low complexity" evidence="6">
    <location>
        <begin position="3161"/>
        <end position="3188"/>
    </location>
</feature>
<feature type="region of interest" description="Disordered" evidence="6">
    <location>
        <begin position="293"/>
        <end position="327"/>
    </location>
</feature>
<protein>
    <recommendedName>
        <fullName evidence="8">Gram-positive cocci surface proteins LPxTG domain-containing protein</fullName>
    </recommendedName>
</protein>
<keyword evidence="7" id="KW-1133">Transmembrane helix</keyword>
<feature type="compositionally biased region" description="Low complexity" evidence="6">
    <location>
        <begin position="165"/>
        <end position="196"/>
    </location>
</feature>
<feature type="region of interest" description="Disordered" evidence="6">
    <location>
        <begin position="1603"/>
        <end position="1623"/>
    </location>
</feature>
<dbReference type="PROSITE" id="PS50847">
    <property type="entry name" value="GRAM_POS_ANCHORING"/>
    <property type="match status" value="1"/>
</dbReference>
<evidence type="ECO:0000256" key="6">
    <source>
        <dbReference type="SAM" id="MobiDB-lite"/>
    </source>
</evidence>
<dbReference type="Pfam" id="PF18957">
    <property type="entry name" value="RibLong"/>
    <property type="match status" value="2"/>
</dbReference>
<feature type="region of interest" description="Disordered" evidence="6">
    <location>
        <begin position="3161"/>
        <end position="3290"/>
    </location>
</feature>
<name>A0A5N1GN17_9LACT</name>
<keyword evidence="7" id="KW-0812">Transmembrane</keyword>
<evidence type="ECO:0000256" key="7">
    <source>
        <dbReference type="SAM" id="Phobius"/>
    </source>
</evidence>
<feature type="compositionally biased region" description="Low complexity" evidence="6">
    <location>
        <begin position="104"/>
        <end position="116"/>
    </location>
</feature>
<dbReference type="GO" id="GO:0030313">
    <property type="term" value="C:cell envelope"/>
    <property type="evidence" value="ECO:0007669"/>
    <property type="project" value="UniProtKB-SubCell"/>
</dbReference>
<evidence type="ECO:0000256" key="3">
    <source>
        <dbReference type="ARBA" id="ARBA00022525"/>
    </source>
</evidence>
<feature type="region of interest" description="Disordered" evidence="6">
    <location>
        <begin position="1827"/>
        <end position="1849"/>
    </location>
</feature>
<evidence type="ECO:0000256" key="5">
    <source>
        <dbReference type="ARBA" id="ARBA00023088"/>
    </source>
</evidence>
<accession>A0A5N1GN17</accession>
<keyword evidence="7" id="KW-0472">Membrane</keyword>
<feature type="compositionally biased region" description="Low complexity" evidence="6">
    <location>
        <begin position="3048"/>
        <end position="3061"/>
    </location>
</feature>
<feature type="region of interest" description="Disordered" evidence="6">
    <location>
        <begin position="3078"/>
        <end position="3098"/>
    </location>
</feature>
<feature type="compositionally biased region" description="Low complexity" evidence="6">
    <location>
        <begin position="203"/>
        <end position="217"/>
    </location>
</feature>
<feature type="transmembrane region" description="Helical" evidence="7">
    <location>
        <begin position="3289"/>
        <end position="3309"/>
    </location>
</feature>
<feature type="region of interest" description="Disordered" evidence="6">
    <location>
        <begin position="392"/>
        <end position="416"/>
    </location>
</feature>
<dbReference type="InterPro" id="IPR042229">
    <property type="entry name" value="Listeria/Bacterioides_rpt_sf"/>
</dbReference>
<dbReference type="OrthoDB" id="1702003at2"/>
<dbReference type="Pfam" id="PF08428">
    <property type="entry name" value="Rib"/>
    <property type="match status" value="2"/>
</dbReference>
<feature type="domain" description="Gram-positive cocci surface proteins LPxTG" evidence="8">
    <location>
        <begin position="3285"/>
        <end position="3316"/>
    </location>
</feature>
<dbReference type="RefSeq" id="WP_150983069.1">
    <property type="nucleotide sequence ID" value="NZ_VYWO01000001.1"/>
</dbReference>
<evidence type="ECO:0000259" key="8">
    <source>
        <dbReference type="PROSITE" id="PS50847"/>
    </source>
</evidence>
<feature type="compositionally biased region" description="Polar residues" evidence="6">
    <location>
        <begin position="1482"/>
        <end position="1513"/>
    </location>
</feature>
<dbReference type="InterPro" id="IPR019931">
    <property type="entry name" value="LPXTG_anchor"/>
</dbReference>
<feature type="compositionally biased region" description="Low complexity" evidence="6">
    <location>
        <begin position="1831"/>
        <end position="1849"/>
    </location>
</feature>
<keyword evidence="2" id="KW-0134">Cell wall</keyword>
<dbReference type="InterPro" id="IPR059115">
    <property type="entry name" value="Rib"/>
</dbReference>
<dbReference type="InterPro" id="IPR022263">
    <property type="entry name" value="KxYKxGKxW"/>
</dbReference>
<feature type="compositionally biased region" description="Polar residues" evidence="6">
    <location>
        <begin position="117"/>
        <end position="131"/>
    </location>
</feature>
<dbReference type="NCBIfam" id="TIGR03715">
    <property type="entry name" value="KxYKxGKxW"/>
    <property type="match status" value="1"/>
</dbReference>
<dbReference type="Pfam" id="PF19258">
    <property type="entry name" value="KxYKxGKxW_sig"/>
    <property type="match status" value="1"/>
</dbReference>
<keyword evidence="3" id="KW-0964">Secreted</keyword>
<feature type="compositionally biased region" description="Basic and acidic residues" evidence="6">
    <location>
        <begin position="220"/>
        <end position="233"/>
    </location>
</feature>
<comment type="caution">
    <text evidence="9">The sequence shown here is derived from an EMBL/GenBank/DDBJ whole genome shotgun (WGS) entry which is preliminary data.</text>
</comment>
<keyword evidence="4" id="KW-0732">Signal</keyword>
<organism evidence="9 10">
    <name type="scientific">Aerococcus sanguinicola</name>
    <dbReference type="NCBI Taxonomy" id="119206"/>
    <lineage>
        <taxon>Bacteria</taxon>
        <taxon>Bacillati</taxon>
        <taxon>Bacillota</taxon>
        <taxon>Bacilli</taxon>
        <taxon>Lactobacillales</taxon>
        <taxon>Aerococcaceae</taxon>
        <taxon>Aerococcus</taxon>
    </lineage>
</organism>
<dbReference type="EMBL" id="VYWO01000001">
    <property type="protein sequence ID" value="KAA9302365.1"/>
    <property type="molecule type" value="Genomic_DNA"/>
</dbReference>
<gene>
    <name evidence="9" type="ORF">F6I03_03870</name>
</gene>
<feature type="compositionally biased region" description="Basic and acidic residues" evidence="6">
    <location>
        <begin position="1604"/>
        <end position="1621"/>
    </location>
</feature>
<dbReference type="Gene3D" id="2.60.40.4270">
    <property type="entry name" value="Listeria-Bacteroides repeat domain"/>
    <property type="match status" value="1"/>
</dbReference>
<dbReference type="Proteomes" id="UP000327148">
    <property type="component" value="Unassembled WGS sequence"/>
</dbReference>
<feature type="compositionally biased region" description="Polar residues" evidence="6">
    <location>
        <begin position="3078"/>
        <end position="3090"/>
    </location>
</feature>
<sequence>MKRKFRHGDFLETERQTRVKLHKSGKHWVSTCLSKFGLLRFFGSQEVVEDVQISEDVDLGSQGHLFKGLTTLGALVGGAGLTSAQVSADELPTEKAYEKETLAEAETAELSAASETPSQDVASETVSVQTQEQEDEASVEASISASISESTSISESLSISASESASISASESESASVSGSSSEAASLSESAETSTSEGDKASESAAEASSETESSDQAAEDSRSADEASREPVLEDQSAADQAPQAQAQTRPEAGTSSQVFNVDQARFDLDTAVDPVIAQNGAEVTALAGAASVQTNGKTPNEAAREDENLQAGLERSTAQEDDRSQAGYYAAVSNLAGNKAQVKEDLEKALAHNDGAASDLASYKSRIDAANTIEEIGSVVKEAQTKYPAANVAPQEETPEEKAQKEAQLNSAKASAKTSAQAILDARAQANNSQATGADPAHVAAVQAKIDAAQSTAEVDKIISDLNDSASADTILVPKTDQDGRRYFEDVDTGKKYYLEPNWNEDSIKGQNSMRWELEPGQELRVINNPSEPLSVQQLKYKGFHETADGDQVIDMMYTHTPRSAYVWTRLNLRISDDLQKRIDWTKSYYEDRNGNVYRFINGSQANDKLLVLSNIETGTETKRSPIRLYLRDNVTRAELDTIDTTIQARLLDANGNVYTKYMGGTNDSNMSLTGYGSYTQSVTIPKTTSTNLKSGLNPYLQVISSVDQAPDFVSSQNTVSYNPSENKLYVASQFHKKDTDNRNEKLNGQSIAYRLAFDKELLDVLKEDDYGYIGYVEPSITSGMKGAVNPNNVRTGFTRNQVNVVGDMAYVIYAPNEFDYNDETGQIIYANKGTQGFIDNISTELSGQQFTLTTLNVDSDNLKKLYPTINDQQPEMTAISVHSAMIIENDHGIDRVKMTTDQEAVARQGDKIEIRFAKPTNHGVKRSDLIDGEILYWNESAAKLAMKAGEAPIIGHLGVYPASRGARGSDARYDFAVNANNTVYTYTLPHDFKLAAGSEISLYTGANGKLVDNSGEVYINGVKVAEFGPGQAETSYAPRLIIGTEVNSSALLDRTQYMPVVEDMYDFDKVITGYTYVPNQLVEISYIDANSGQTRYVRTMSGNAAELGASYTVEGDKTYPEPGKGLYKFEYAIPDTDRVVKDSPIVARSFNYQVGTEERALADNEEAIQTSVGSDAVIARVLIQVTYDLNQPNGTSTRRVMTYAAPVETTDAAGNTTAIDNSDVPRNEDFSNEVGYTNNGLEGNMANDPTLEGYRFLGWNTAQDGSGEFVTPETAFQNSTTVYAQWEKVSMAEEFEPGYDNISLEEGQAGTVNAPSFVKNGQAANPEVLQYTTSASGVTVNNDGSITVPASLTEGQAGQTIQIPVTITYGDNSTDTVDVYVDVTRKPENELYEPSVTPVEKDYGQAPTQDEIKNAVTVLGYEENPAYPGQTPTVTIDDPNALPDGKTPGVHEVPVTVEYLDGTKDPVTVKVIVNKSNEDTYQPSYPQPTVTAGETSPTELTPSFTANVPNDPNDPIGPSHEEQGVTPPAGTKFSINVGTGGTGFATADGDQATIDPNTGVISFTPGSNHATETQVNIPVKVTYPDETSDEVTATVTVKPQPENDKYEPSVAPVEKDYGEPATENDVTTAVTIPGYEENPAYPDQRPTVTVDDPSTLPDGNTPGNYTVPVTVTYPDGTKDQADVTVTVKMKDKAVYDTSYPAVNHAESGQGSITISPTIFTEAEIQDPAYPNDPLKTVTTKKAMSDVPTGTTFAFQDPNAAGVTTTEVTLNNGDTASINPITGEITYTPAAGHKEDSVQTLPTIVTSYPTGQVDHDNVTVKVEKDNDSLSESASNAESESTHSLSEAMSQAASASAYSTSVAASESAHSTSVAASNSAHSLSEAMSQAASASAYSTSVAASQSAHSASVATSEAVSQVASTSVATSQAASELAHSASQVASQSAHSLSEVMSQAASASAYSTSVAASESAHSASVAMSQVASASAYSTSVAASQSAHSASVATSEAVSQVASTSVAASESAHSLSEAMSQAASASAYSTSVANSESTHSASVAASQSAHSASVATSEAVSQVASTAVAASESAHSLSEAMSQAASASAYSTSVVASQSAHSASVATSEAVSQVASTSVATSQAASELAHSASQVASQSAHSLSEVMSQAASASAYSTSVAASESAHSASVAASNSANSLSEAMSQVASASAYSTSVAASQSAHSASVATSEAVSQVASTSEAASESAHSTSVAASESAHSTSVAASNSAHSLSEAMSQAASASAYSTSVAASQSAHSASVATSEAVSQVASTSEAASESAHSASVAASNSANSLSVAMSQVASASAYSTSVAASQSAHSASVATSEAVSQVASTSVAASESANSLSEAMSQVASASAYSTSVANSQSAHSASVAASESAHSLSEAMSQAASASAYSTSVAASESAHSASIATSEAVSQVASTSEAASESAHSASVAASNSAHSLSEVMSQAASASAYSTSVAASESAHSASVAASESTHSASVAASNSANSLSVAMSQAASASAYSTSVAASESAHSASVATSEAVSQVASTSVAASESAHSLSEAMSQAASASAYSTSVANSQSAHSASIATSEAVSQVASTSVATSQAASELAHSASQVASQSAHSASVATSEAVSQVASTSVVASESAHSLSEAMSQAASASAYSTSVANSESTHSASVAASQSAHSASVATSEAVSQVASTSVAASESAHSLSEAMSQVASASAYSTSVANSQSAHSASVAASESAHSLSEAMSQAASASAHSTSVAASNSANSLSVAMSQVASASAYSTSVAASESAHSLSEAMSQVASASAYSTSVAASESAHSASVAASNSANSLSVAMSQAASASAYSTSVAASNSAHSLSEAMSQAASASAYSTSVAASQSAHSASIATSEAVSQATSTSEAAHSASQAASQSANSASVVISELMSQLASASTAASESAYSASVATSEAVSQVASTSVAASESAHSASVATSEAVSQVASTSLAASESAHSASVAASALAHSLSEAMSETISEHVSLSELDSRSDSLLESQQTSTSLEQSATISEQGSVIASLLSEAQSQAPNSESNMVSEVHSHGPGWIESELPEFDIESFSTSLSASASASLETSISASQSESVAVSLSQAASASESISLSESASISASQSSSDQAVAPGSTSDSLTESTATSTSEGQVVAPSSMSDSLTESTSTSVSVDQAAAPSSTSDSAATSTNANNSAAQHASDSALSSASQSAQTSSTSQGQAATAKQMTGAQTMAHRRQPRTNQVLPKTGGTSSLLAPGLLFALAGLGMVSSKRKKK</sequence>
<feature type="region of interest" description="Disordered" evidence="6">
    <location>
        <begin position="165"/>
        <end position="262"/>
    </location>
</feature>
<dbReference type="Pfam" id="PF09479">
    <property type="entry name" value="Flg_new"/>
    <property type="match status" value="1"/>
</dbReference>
<dbReference type="InterPro" id="IPR044055">
    <property type="entry name" value="RibLong"/>
</dbReference>
<feature type="region of interest" description="Disordered" evidence="6">
    <location>
        <begin position="104"/>
        <end position="144"/>
    </location>
</feature>
<feature type="region of interest" description="Disordered" evidence="6">
    <location>
        <begin position="1482"/>
        <end position="1532"/>
    </location>
</feature>
<feature type="compositionally biased region" description="Low complexity" evidence="6">
    <location>
        <begin position="237"/>
        <end position="249"/>
    </location>
</feature>
<reference evidence="9 10" key="1">
    <citation type="submission" date="2019-09" db="EMBL/GenBank/DDBJ databases">
        <title>Draft genome sequence assemblies of isolates from the urinary tract.</title>
        <authorList>
            <person name="Mores C.R."/>
            <person name="Putonti C."/>
            <person name="Wolfe A.J."/>
        </authorList>
    </citation>
    <scope>NUCLEOTIDE SEQUENCE [LARGE SCALE GENOMIC DNA]</scope>
    <source>
        <strain evidence="9 10">UMB623</strain>
    </source>
</reference>
<feature type="compositionally biased region" description="Low complexity" evidence="6">
    <location>
        <begin position="3196"/>
        <end position="3264"/>
    </location>
</feature>
<evidence type="ECO:0000313" key="10">
    <source>
        <dbReference type="Proteomes" id="UP000327148"/>
    </source>
</evidence>
<dbReference type="InterPro" id="IPR013378">
    <property type="entry name" value="InlB-like_B-rpt"/>
</dbReference>
<feature type="region of interest" description="Disordered" evidence="6">
    <location>
        <begin position="3043"/>
        <end position="3062"/>
    </location>
</feature>
<keyword evidence="5" id="KW-0572">Peptidoglycan-anchor</keyword>
<evidence type="ECO:0000256" key="1">
    <source>
        <dbReference type="ARBA" id="ARBA00004196"/>
    </source>
</evidence>
<proteinExistence type="predicted"/>
<evidence type="ECO:0000256" key="4">
    <source>
        <dbReference type="ARBA" id="ARBA00022729"/>
    </source>
</evidence>
<evidence type="ECO:0000256" key="2">
    <source>
        <dbReference type="ARBA" id="ARBA00022512"/>
    </source>
</evidence>
<feature type="compositionally biased region" description="Polar residues" evidence="6">
    <location>
        <begin position="3280"/>
        <end position="3290"/>
    </location>
</feature>
<evidence type="ECO:0000313" key="9">
    <source>
        <dbReference type="EMBL" id="KAA9302365.1"/>
    </source>
</evidence>
<comment type="subcellular location">
    <subcellularLocation>
        <location evidence="1">Cell envelope</location>
    </subcellularLocation>
</comment>